<dbReference type="Proteomes" id="UP001595792">
    <property type="component" value="Unassembled WGS sequence"/>
</dbReference>
<reference evidence="2" key="1">
    <citation type="journal article" date="2019" name="Int. J. Syst. Evol. Microbiol.">
        <title>The Global Catalogue of Microorganisms (GCM) 10K type strain sequencing project: providing services to taxonomists for standard genome sequencing and annotation.</title>
        <authorList>
            <consortium name="The Broad Institute Genomics Platform"/>
            <consortium name="The Broad Institute Genome Sequencing Center for Infectious Disease"/>
            <person name="Wu L."/>
            <person name="Ma J."/>
        </authorList>
    </citation>
    <scope>NUCLEOTIDE SEQUENCE [LARGE SCALE GENOMIC DNA]</scope>
    <source>
        <strain evidence="2">CCM 8689</strain>
    </source>
</reference>
<evidence type="ECO:0000313" key="2">
    <source>
        <dbReference type="Proteomes" id="UP001595792"/>
    </source>
</evidence>
<keyword evidence="2" id="KW-1185">Reference proteome</keyword>
<proteinExistence type="predicted"/>
<comment type="caution">
    <text evidence="1">The sequence shown here is derived from an EMBL/GenBank/DDBJ whole genome shotgun (WGS) entry which is preliminary data.</text>
</comment>
<dbReference type="RefSeq" id="WP_378961746.1">
    <property type="nucleotide sequence ID" value="NZ_JBHRXC010000016.1"/>
</dbReference>
<gene>
    <name evidence="1" type="ORF">ACFOUY_15015</name>
</gene>
<organism evidence="1 2">
    <name type="scientific">Pedobacter jamesrossensis</name>
    <dbReference type="NCBI Taxonomy" id="1908238"/>
    <lineage>
        <taxon>Bacteria</taxon>
        <taxon>Pseudomonadati</taxon>
        <taxon>Bacteroidota</taxon>
        <taxon>Sphingobacteriia</taxon>
        <taxon>Sphingobacteriales</taxon>
        <taxon>Sphingobacteriaceae</taxon>
        <taxon>Pedobacter</taxon>
    </lineage>
</organism>
<evidence type="ECO:0000313" key="1">
    <source>
        <dbReference type="EMBL" id="MFC4198015.1"/>
    </source>
</evidence>
<name>A0ABV8NLY2_9SPHI</name>
<accession>A0ABV8NLY2</accession>
<dbReference type="EMBL" id="JBHSBY010000132">
    <property type="protein sequence ID" value="MFC4198015.1"/>
    <property type="molecule type" value="Genomic_DNA"/>
</dbReference>
<sequence length="67" mass="7589">MLKPVYARLLLVSFILISTFSTYSQSLETKIDSLILSEFNDKDGPGGVSWLLNTEKQFIKRLLAKPI</sequence>
<protein>
    <submittedName>
        <fullName evidence="1">Uncharacterized protein</fullName>
    </submittedName>
</protein>